<comment type="caution">
    <text evidence="2">The sequence shown here is derived from an EMBL/GenBank/DDBJ whole genome shotgun (WGS) entry which is preliminary data.</text>
</comment>
<dbReference type="Proteomes" id="UP001201812">
    <property type="component" value="Unassembled WGS sequence"/>
</dbReference>
<organism evidence="2 3">
    <name type="scientific">Ditylenchus destructor</name>
    <dbReference type="NCBI Taxonomy" id="166010"/>
    <lineage>
        <taxon>Eukaryota</taxon>
        <taxon>Metazoa</taxon>
        <taxon>Ecdysozoa</taxon>
        <taxon>Nematoda</taxon>
        <taxon>Chromadorea</taxon>
        <taxon>Rhabditida</taxon>
        <taxon>Tylenchina</taxon>
        <taxon>Tylenchomorpha</taxon>
        <taxon>Sphaerularioidea</taxon>
        <taxon>Anguinidae</taxon>
        <taxon>Anguininae</taxon>
        <taxon>Ditylenchus</taxon>
    </lineage>
</organism>
<evidence type="ECO:0000256" key="1">
    <source>
        <dbReference type="SAM" id="Phobius"/>
    </source>
</evidence>
<feature type="transmembrane region" description="Helical" evidence="1">
    <location>
        <begin position="117"/>
        <end position="135"/>
    </location>
</feature>
<keyword evidence="1" id="KW-1133">Transmembrane helix</keyword>
<accession>A0AAD4R5R9</accession>
<keyword evidence="1" id="KW-0812">Transmembrane</keyword>
<dbReference type="AlphaFoldDB" id="A0AAD4R5R9"/>
<name>A0AAD4R5R9_9BILA</name>
<feature type="transmembrane region" description="Helical" evidence="1">
    <location>
        <begin position="301"/>
        <end position="320"/>
    </location>
</feature>
<feature type="transmembrane region" description="Helical" evidence="1">
    <location>
        <begin position="59"/>
        <end position="84"/>
    </location>
</feature>
<proteinExistence type="predicted"/>
<reference evidence="2" key="1">
    <citation type="submission" date="2022-01" db="EMBL/GenBank/DDBJ databases">
        <title>Genome Sequence Resource for Two Populations of Ditylenchus destructor, the Migratory Endoparasitic Phytonematode.</title>
        <authorList>
            <person name="Zhang H."/>
            <person name="Lin R."/>
            <person name="Xie B."/>
        </authorList>
    </citation>
    <scope>NUCLEOTIDE SEQUENCE</scope>
    <source>
        <strain evidence="2">BazhouSP</strain>
    </source>
</reference>
<evidence type="ECO:0000313" key="2">
    <source>
        <dbReference type="EMBL" id="KAI1718068.1"/>
    </source>
</evidence>
<keyword evidence="3" id="KW-1185">Reference proteome</keyword>
<protein>
    <submittedName>
        <fullName evidence="2">Uncharacterized protein</fullName>
    </submittedName>
</protein>
<keyword evidence="1" id="KW-0472">Membrane</keyword>
<sequence>MGIGLKMLLATVFNCLSNKSPDNLDDDRILATTLKLPQNEQVLPTSANAASSKLLFNDVFQIAVCGIIGFATIVVIVSVILLCCQSRERSKIGKKDALRIPSSYGTKAASITIQLMVLNYSCIALLIAILGSILINSETTFGAVNPNNGEVALKKYELNVTQLTALIAASKNLTVRKEWKYEAKTELTTTKSPDIDTMQLKFWREDDRMQLNPETRHEKILYEKTPKKQNYRFKLLERRKRELLSMGLNEPHMQPNWESEYDASVSTFHESRTTVPTAQILTTNTTLNSSQQFNKIFNSTIYGILGISIVIFTISAIILCRSTRKEIEDEENGDVDSIYS</sequence>
<dbReference type="EMBL" id="JAKKPZ010000008">
    <property type="protein sequence ID" value="KAI1718068.1"/>
    <property type="molecule type" value="Genomic_DNA"/>
</dbReference>
<gene>
    <name evidence="2" type="ORF">DdX_06482</name>
</gene>
<evidence type="ECO:0000313" key="3">
    <source>
        <dbReference type="Proteomes" id="UP001201812"/>
    </source>
</evidence>